<feature type="non-terminal residue" evidence="1">
    <location>
        <position position="1"/>
    </location>
</feature>
<reference evidence="1" key="1">
    <citation type="submission" date="2018-05" db="EMBL/GenBank/DDBJ databases">
        <authorList>
            <person name="Lanie J.A."/>
            <person name="Ng W.-L."/>
            <person name="Kazmierczak K.M."/>
            <person name="Andrzejewski T.M."/>
            <person name="Davidsen T.M."/>
            <person name="Wayne K.J."/>
            <person name="Tettelin H."/>
            <person name="Glass J.I."/>
            <person name="Rusch D."/>
            <person name="Podicherti R."/>
            <person name="Tsui H.-C.T."/>
            <person name="Winkler M.E."/>
        </authorList>
    </citation>
    <scope>NUCLEOTIDE SEQUENCE</scope>
</reference>
<dbReference type="EMBL" id="UINC01161222">
    <property type="protein sequence ID" value="SVD60283.1"/>
    <property type="molecule type" value="Genomic_DNA"/>
</dbReference>
<gene>
    <name evidence="1" type="ORF">METZ01_LOCUS413137</name>
</gene>
<organism evidence="1">
    <name type="scientific">marine metagenome</name>
    <dbReference type="NCBI Taxonomy" id="408172"/>
    <lineage>
        <taxon>unclassified sequences</taxon>
        <taxon>metagenomes</taxon>
        <taxon>ecological metagenomes</taxon>
    </lineage>
</organism>
<accession>A0A382WNE2</accession>
<evidence type="ECO:0000313" key="1">
    <source>
        <dbReference type="EMBL" id="SVD60283.1"/>
    </source>
</evidence>
<proteinExistence type="predicted"/>
<dbReference type="AlphaFoldDB" id="A0A382WNE2"/>
<sequence>IQLRSITGQDHDALVPGEWVVIETTSIGFFGFLRGS</sequence>
<name>A0A382WNE2_9ZZZZ</name>
<protein>
    <submittedName>
        <fullName evidence="1">Uncharacterized protein</fullName>
    </submittedName>
</protein>